<reference evidence="1" key="1">
    <citation type="submission" date="2020-02" db="EMBL/GenBank/DDBJ databases">
        <authorList>
            <person name="Meier V. D."/>
        </authorList>
    </citation>
    <scope>NUCLEOTIDE SEQUENCE</scope>
    <source>
        <strain evidence="1">AVDCRST_MAG95</strain>
    </source>
</reference>
<accession>A0A6J4IUV7</accession>
<dbReference type="EMBL" id="CADCTJ010000702">
    <property type="protein sequence ID" value="CAA9259854.1"/>
    <property type="molecule type" value="Genomic_DNA"/>
</dbReference>
<organism evidence="1">
    <name type="scientific">uncultured Adhaeribacter sp</name>
    <dbReference type="NCBI Taxonomy" id="448109"/>
    <lineage>
        <taxon>Bacteria</taxon>
        <taxon>Pseudomonadati</taxon>
        <taxon>Bacteroidota</taxon>
        <taxon>Cytophagia</taxon>
        <taxon>Cytophagales</taxon>
        <taxon>Hymenobacteraceae</taxon>
        <taxon>Adhaeribacter</taxon>
        <taxon>environmental samples</taxon>
    </lineage>
</organism>
<proteinExistence type="predicted"/>
<protein>
    <submittedName>
        <fullName evidence="1">Uncharacterized protein</fullName>
    </submittedName>
</protein>
<evidence type="ECO:0000313" key="1">
    <source>
        <dbReference type="EMBL" id="CAA9259854.1"/>
    </source>
</evidence>
<name>A0A6J4IUV7_9BACT</name>
<dbReference type="AlphaFoldDB" id="A0A6J4IUV7"/>
<gene>
    <name evidence="1" type="ORF">AVDCRST_MAG95-2258</name>
</gene>
<sequence length="58" mass="6570">MKFLLKVGALIALIVISRLDREKGLAEQKTAKYRVYSTYSASREVGPKPAPLHIFTRH</sequence>